<dbReference type="PROSITE" id="PS50216">
    <property type="entry name" value="DHHC"/>
    <property type="match status" value="1"/>
</dbReference>
<dbReference type="GO" id="GO:0006612">
    <property type="term" value="P:protein targeting to membrane"/>
    <property type="evidence" value="ECO:0007669"/>
    <property type="project" value="TreeGrafter"/>
</dbReference>
<protein>
    <recommendedName>
        <fullName evidence="7">Palmitoyltransferase</fullName>
        <ecNumber evidence="7">2.3.1.225</ecNumber>
    </recommendedName>
</protein>
<keyword evidence="2 7" id="KW-0808">Transferase</keyword>
<feature type="transmembrane region" description="Helical" evidence="7">
    <location>
        <begin position="289"/>
        <end position="317"/>
    </location>
</feature>
<comment type="similarity">
    <text evidence="7">Belongs to the DHHC palmitoyltransferase family.</text>
</comment>
<evidence type="ECO:0000256" key="5">
    <source>
        <dbReference type="ARBA" id="ARBA00023136"/>
    </source>
</evidence>
<comment type="catalytic activity">
    <reaction evidence="7">
        <text>L-cysteinyl-[protein] + hexadecanoyl-CoA = S-hexadecanoyl-L-cysteinyl-[protein] + CoA</text>
        <dbReference type="Rhea" id="RHEA:36683"/>
        <dbReference type="Rhea" id="RHEA-COMP:10131"/>
        <dbReference type="Rhea" id="RHEA-COMP:11032"/>
        <dbReference type="ChEBI" id="CHEBI:29950"/>
        <dbReference type="ChEBI" id="CHEBI:57287"/>
        <dbReference type="ChEBI" id="CHEBI:57379"/>
        <dbReference type="ChEBI" id="CHEBI:74151"/>
        <dbReference type="EC" id="2.3.1.225"/>
    </reaction>
</comment>
<keyword evidence="5 7" id="KW-0472">Membrane</keyword>
<dbReference type="GO" id="GO:0005783">
    <property type="term" value="C:endoplasmic reticulum"/>
    <property type="evidence" value="ECO:0007669"/>
    <property type="project" value="TreeGrafter"/>
</dbReference>
<dbReference type="GO" id="GO:0019706">
    <property type="term" value="F:protein-cysteine S-palmitoyltransferase activity"/>
    <property type="evidence" value="ECO:0007669"/>
    <property type="project" value="UniProtKB-EC"/>
</dbReference>
<evidence type="ECO:0000256" key="1">
    <source>
        <dbReference type="ARBA" id="ARBA00004141"/>
    </source>
</evidence>
<dbReference type="GO" id="GO:0016020">
    <property type="term" value="C:membrane"/>
    <property type="evidence" value="ECO:0007669"/>
    <property type="project" value="UniProtKB-SubCell"/>
</dbReference>
<dbReference type="AlphaFoldDB" id="A0A0S4IZ17"/>
<evidence type="ECO:0000256" key="2">
    <source>
        <dbReference type="ARBA" id="ARBA00022679"/>
    </source>
</evidence>
<feature type="transmembrane region" description="Helical" evidence="7">
    <location>
        <begin position="239"/>
        <end position="257"/>
    </location>
</feature>
<comment type="domain">
    <text evidence="7">The DHHC domain is required for palmitoyltransferase activity.</text>
</comment>
<dbReference type="OrthoDB" id="331948at2759"/>
<dbReference type="Proteomes" id="UP000051952">
    <property type="component" value="Unassembled WGS sequence"/>
</dbReference>
<evidence type="ECO:0000313" key="10">
    <source>
        <dbReference type="EMBL" id="CUG57965.1"/>
    </source>
</evidence>
<sequence length="389" mass="43433">MKTAVSNVAHTIRSHVSAFQRFKPAPPLKTRLVDGSIALMTPTMEAAHSASIGAAWFVVVVQIVLVCTIYFLGHKESLSGVAWTLPCVVFNAVYLYCWRSDPGIVRRGSQHSIVTASTSPTTEVIVVVPPPDDHDVLDDDEPHHHLPLKGTASGVGSSLRTRQPPPPAPASSSTAAHTKQQGEAIVNEDGVPLRWCDDCELWQPLRTRHCDKCGVCVRKFDHHCFWVGGCVGERNHGKFVCVLLTATWYVFVCWWQVMLCFDFRVKIVSPSTHQVIETRESFPVAVRNFIPVILFFTALFMLLFVVSLLMWHLVLVFTNQTTWESASSSRISYFAHTKHSAPFDMGPLRNLRSVFCIAAHHPPAVWRFAPGRVNHPKQQRLDSDPLTVV</sequence>
<reference evidence="11" key="1">
    <citation type="submission" date="2015-09" db="EMBL/GenBank/DDBJ databases">
        <authorList>
            <consortium name="Pathogen Informatics"/>
        </authorList>
    </citation>
    <scope>NUCLEOTIDE SEQUENCE [LARGE SCALE GENOMIC DNA]</scope>
    <source>
        <strain evidence="11">Lake Konstanz</strain>
    </source>
</reference>
<feature type="region of interest" description="Disordered" evidence="8">
    <location>
        <begin position="150"/>
        <end position="181"/>
    </location>
</feature>
<keyword evidence="3 7" id="KW-0812">Transmembrane</keyword>
<evidence type="ECO:0000256" key="7">
    <source>
        <dbReference type="RuleBase" id="RU079119"/>
    </source>
</evidence>
<dbReference type="EMBL" id="CYKH01000886">
    <property type="protein sequence ID" value="CUG57965.1"/>
    <property type="molecule type" value="Genomic_DNA"/>
</dbReference>
<gene>
    <name evidence="10" type="ORF">BSAL_81565</name>
</gene>
<dbReference type="EC" id="2.3.1.225" evidence="7"/>
<evidence type="ECO:0000256" key="3">
    <source>
        <dbReference type="ARBA" id="ARBA00022692"/>
    </source>
</evidence>
<evidence type="ECO:0000256" key="8">
    <source>
        <dbReference type="SAM" id="MobiDB-lite"/>
    </source>
</evidence>
<feature type="transmembrane region" description="Helical" evidence="7">
    <location>
        <begin position="50"/>
        <end position="72"/>
    </location>
</feature>
<evidence type="ECO:0000313" key="11">
    <source>
        <dbReference type="Proteomes" id="UP000051952"/>
    </source>
</evidence>
<dbReference type="InterPro" id="IPR001594">
    <property type="entry name" value="Palmitoyltrfase_DHHC"/>
</dbReference>
<evidence type="ECO:0000256" key="4">
    <source>
        <dbReference type="ARBA" id="ARBA00022989"/>
    </source>
</evidence>
<dbReference type="InterPro" id="IPR039859">
    <property type="entry name" value="PFA4/ZDH16/20/ERF2-like"/>
</dbReference>
<dbReference type="PANTHER" id="PTHR22883:SF458">
    <property type="entry name" value="PALMITOYLTRANSFERASE"/>
    <property type="match status" value="1"/>
</dbReference>
<dbReference type="PANTHER" id="PTHR22883">
    <property type="entry name" value="ZINC FINGER DHHC DOMAIN CONTAINING PROTEIN"/>
    <property type="match status" value="1"/>
</dbReference>
<dbReference type="Pfam" id="PF01529">
    <property type="entry name" value="DHHC"/>
    <property type="match status" value="1"/>
</dbReference>
<organism evidence="10 11">
    <name type="scientific">Bodo saltans</name>
    <name type="common">Flagellated protozoan</name>
    <dbReference type="NCBI Taxonomy" id="75058"/>
    <lineage>
        <taxon>Eukaryota</taxon>
        <taxon>Discoba</taxon>
        <taxon>Euglenozoa</taxon>
        <taxon>Kinetoplastea</taxon>
        <taxon>Metakinetoplastina</taxon>
        <taxon>Eubodonida</taxon>
        <taxon>Bodonidae</taxon>
        <taxon>Bodo</taxon>
    </lineage>
</organism>
<dbReference type="GO" id="GO:0005794">
    <property type="term" value="C:Golgi apparatus"/>
    <property type="evidence" value="ECO:0007669"/>
    <property type="project" value="TreeGrafter"/>
</dbReference>
<keyword evidence="4 7" id="KW-1133">Transmembrane helix</keyword>
<keyword evidence="6 7" id="KW-0012">Acyltransferase</keyword>
<name>A0A0S4IZ17_BODSA</name>
<accession>A0A0S4IZ17</accession>
<evidence type="ECO:0000256" key="6">
    <source>
        <dbReference type="ARBA" id="ARBA00023315"/>
    </source>
</evidence>
<comment type="subcellular location">
    <subcellularLocation>
        <location evidence="1">Membrane</location>
        <topology evidence="1">Multi-pass membrane protein</topology>
    </subcellularLocation>
</comment>
<keyword evidence="11" id="KW-1185">Reference proteome</keyword>
<feature type="transmembrane region" description="Helical" evidence="7">
    <location>
        <begin position="78"/>
        <end position="97"/>
    </location>
</feature>
<evidence type="ECO:0000259" key="9">
    <source>
        <dbReference type="Pfam" id="PF01529"/>
    </source>
</evidence>
<feature type="domain" description="Palmitoyltransferase DHHC" evidence="9">
    <location>
        <begin position="193"/>
        <end position="327"/>
    </location>
</feature>
<proteinExistence type="inferred from homology"/>
<dbReference type="VEuPathDB" id="TriTrypDB:BSAL_81565"/>